<accession>A0AAW3UUF3</accession>
<comment type="caution">
    <text evidence="7">The sequence shown here is derived from an EMBL/GenBank/DDBJ whole genome shotgun (WGS) entry which is preliminary data.</text>
</comment>
<evidence type="ECO:0000313" key="8">
    <source>
        <dbReference type="Proteomes" id="UP000518681"/>
    </source>
</evidence>
<name>A0AAW3UUF3_9BURK</name>
<reference evidence="7 8" key="1">
    <citation type="submission" date="2020-08" db="EMBL/GenBank/DDBJ databases">
        <title>Genomic Encyclopedia of Type Strains, Phase IV (KMG-V): Genome sequencing to study the core and pangenomes of soil and plant-associated prokaryotes.</title>
        <authorList>
            <person name="Whitman W."/>
        </authorList>
    </citation>
    <scope>NUCLEOTIDE SEQUENCE [LARGE SCALE GENOMIC DNA]</scope>
    <source>
        <strain evidence="7 8">SEMIA 4013</strain>
    </source>
</reference>
<comment type="similarity">
    <text evidence="1">Belongs to the leucine-binding protein family.</text>
</comment>
<keyword evidence="3 5" id="KW-0732">Signal</keyword>
<proteinExistence type="inferred from homology"/>
<protein>
    <submittedName>
        <fullName evidence="7">Branched-chain amino acid transport system substrate-binding protein</fullName>
    </submittedName>
</protein>
<evidence type="ECO:0000256" key="5">
    <source>
        <dbReference type="SAM" id="SignalP"/>
    </source>
</evidence>
<feature type="chain" id="PRO_5043811698" evidence="5">
    <location>
        <begin position="28"/>
        <end position="382"/>
    </location>
</feature>
<evidence type="ECO:0000256" key="1">
    <source>
        <dbReference type="ARBA" id="ARBA00010062"/>
    </source>
</evidence>
<evidence type="ECO:0000256" key="4">
    <source>
        <dbReference type="ARBA" id="ARBA00022970"/>
    </source>
</evidence>
<evidence type="ECO:0000256" key="2">
    <source>
        <dbReference type="ARBA" id="ARBA00022448"/>
    </source>
</evidence>
<dbReference type="InterPro" id="IPR028082">
    <property type="entry name" value="Peripla_BP_I"/>
</dbReference>
<dbReference type="RefSeq" id="WP_183797968.1">
    <property type="nucleotide sequence ID" value="NZ_JACIII010000005.1"/>
</dbReference>
<organism evidence="7 8">
    <name type="scientific">Paraburkholderia fungorum</name>
    <dbReference type="NCBI Taxonomy" id="134537"/>
    <lineage>
        <taxon>Bacteria</taxon>
        <taxon>Pseudomonadati</taxon>
        <taxon>Pseudomonadota</taxon>
        <taxon>Betaproteobacteria</taxon>
        <taxon>Burkholderiales</taxon>
        <taxon>Burkholderiaceae</taxon>
        <taxon>Paraburkholderia</taxon>
    </lineage>
</organism>
<dbReference type="PRINTS" id="PR00337">
    <property type="entry name" value="LEUILEVALBP"/>
</dbReference>
<dbReference type="Gene3D" id="3.40.50.2300">
    <property type="match status" value="2"/>
</dbReference>
<feature type="domain" description="Leucine-binding protein" evidence="6">
    <location>
        <begin position="31"/>
        <end position="371"/>
    </location>
</feature>
<dbReference type="PANTHER" id="PTHR47151">
    <property type="entry name" value="LEU/ILE/VAL-BINDING ABC TRANSPORTER SUBUNIT"/>
    <property type="match status" value="1"/>
</dbReference>
<dbReference type="SUPFAM" id="SSF53822">
    <property type="entry name" value="Periplasmic binding protein-like I"/>
    <property type="match status" value="1"/>
</dbReference>
<feature type="signal peptide" evidence="5">
    <location>
        <begin position="1"/>
        <end position="27"/>
    </location>
</feature>
<evidence type="ECO:0000259" key="6">
    <source>
        <dbReference type="Pfam" id="PF13458"/>
    </source>
</evidence>
<dbReference type="EMBL" id="JACIIK010000005">
    <property type="protein sequence ID" value="MBB6201968.1"/>
    <property type="molecule type" value="Genomic_DNA"/>
</dbReference>
<dbReference type="GO" id="GO:0006865">
    <property type="term" value="P:amino acid transport"/>
    <property type="evidence" value="ECO:0007669"/>
    <property type="project" value="UniProtKB-KW"/>
</dbReference>
<dbReference type="Proteomes" id="UP000518681">
    <property type="component" value="Unassembled WGS sequence"/>
</dbReference>
<dbReference type="InterPro" id="IPR028081">
    <property type="entry name" value="Leu-bd"/>
</dbReference>
<evidence type="ECO:0000313" key="7">
    <source>
        <dbReference type="EMBL" id="MBB6201968.1"/>
    </source>
</evidence>
<keyword evidence="4" id="KW-0029">Amino-acid transport</keyword>
<sequence length="382" mass="39977">MSLHNTLKPLALFVGAALAIAPLASFADDLPVKIGFAAPLTGANAGYGKDLENGVRLAIEEANAQKLKIGGKVAQFQLVSEDDQADPRIGVQAAQKLVDAGVSAVVGHFNSGTTIPASQVYEQAGIPVIDPAATNPVITGRGFANTFMVISTDAQNAGNAGVYAVEVTKAKRIAIIDDRTAFGQGEADEFEKAVKAHGGNIVTREYTDNHAVDFSTQITRIKAANADLVFFGGLDTQAAGFAKRMKQLGLNAQLVGGGGVMDEDFIKLAGEPSEGAMAWEYGRPLAQLPGKDFSAKFKKRFGVDILSYAPFGYDGAWAAIKAMQQAKSTSPAVYRPVLKAIDYDGVTGKISFDSTGALKSGASTLYQVKNGAWVPIVTKSGS</sequence>
<evidence type="ECO:0000256" key="3">
    <source>
        <dbReference type="ARBA" id="ARBA00022729"/>
    </source>
</evidence>
<dbReference type="AlphaFoldDB" id="A0AAW3UUF3"/>
<dbReference type="InterPro" id="IPR000709">
    <property type="entry name" value="Leu_Ile_Val-bd"/>
</dbReference>
<gene>
    <name evidence="7" type="ORF">GGD69_002827</name>
</gene>
<keyword evidence="2" id="KW-0813">Transport</keyword>
<dbReference type="CDD" id="cd06342">
    <property type="entry name" value="PBP1_ABC_LIVBP-like"/>
    <property type="match status" value="1"/>
</dbReference>
<dbReference type="Pfam" id="PF13458">
    <property type="entry name" value="Peripla_BP_6"/>
    <property type="match status" value="1"/>
</dbReference>
<dbReference type="PANTHER" id="PTHR47151:SF2">
    <property type="entry name" value="AMINO ACID BINDING PROTEIN"/>
    <property type="match status" value="1"/>
</dbReference>